<dbReference type="Proteomes" id="UP001283361">
    <property type="component" value="Unassembled WGS sequence"/>
</dbReference>
<dbReference type="AlphaFoldDB" id="A0AAE0YIP9"/>
<gene>
    <name evidence="1" type="ORF">RRG08_015536</name>
</gene>
<dbReference type="EMBL" id="JAWDGP010006085">
    <property type="protein sequence ID" value="KAK3747424.1"/>
    <property type="molecule type" value="Genomic_DNA"/>
</dbReference>
<keyword evidence="2" id="KW-1185">Reference proteome</keyword>
<reference evidence="1" key="1">
    <citation type="journal article" date="2023" name="G3 (Bethesda)">
        <title>A reference genome for the long-term kleptoplast-retaining sea slug Elysia crispata morphotype clarki.</title>
        <authorList>
            <person name="Eastman K.E."/>
            <person name="Pendleton A.L."/>
            <person name="Shaikh M.A."/>
            <person name="Suttiyut T."/>
            <person name="Ogas R."/>
            <person name="Tomko P."/>
            <person name="Gavelis G."/>
            <person name="Widhalm J.R."/>
            <person name="Wisecaver J.H."/>
        </authorList>
    </citation>
    <scope>NUCLEOTIDE SEQUENCE</scope>
    <source>
        <strain evidence="1">ECLA1</strain>
    </source>
</reference>
<proteinExistence type="predicted"/>
<sequence>MVAASDTHGLSVGFGLSQRMRRAMSLDVNLLSVFICIDCLGRNISSLVRRQCLPLGQPVYPGSQDHRPDIYPHRTVKHFIYFDTFSINLGKISDDTSLDTSWHISLIQVEKLFQQLISYCSGHRITCNESYSGHNGLLGGHVTVEYVYEWPNL</sequence>
<comment type="caution">
    <text evidence="1">The sequence shown here is derived from an EMBL/GenBank/DDBJ whole genome shotgun (WGS) entry which is preliminary data.</text>
</comment>
<evidence type="ECO:0000313" key="2">
    <source>
        <dbReference type="Proteomes" id="UP001283361"/>
    </source>
</evidence>
<name>A0AAE0YIP9_9GAST</name>
<accession>A0AAE0YIP9</accession>
<protein>
    <submittedName>
        <fullName evidence="1">Uncharacterized protein</fullName>
    </submittedName>
</protein>
<organism evidence="1 2">
    <name type="scientific">Elysia crispata</name>
    <name type="common">lettuce slug</name>
    <dbReference type="NCBI Taxonomy" id="231223"/>
    <lineage>
        <taxon>Eukaryota</taxon>
        <taxon>Metazoa</taxon>
        <taxon>Spiralia</taxon>
        <taxon>Lophotrochozoa</taxon>
        <taxon>Mollusca</taxon>
        <taxon>Gastropoda</taxon>
        <taxon>Heterobranchia</taxon>
        <taxon>Euthyneura</taxon>
        <taxon>Panpulmonata</taxon>
        <taxon>Sacoglossa</taxon>
        <taxon>Placobranchoidea</taxon>
        <taxon>Plakobranchidae</taxon>
        <taxon>Elysia</taxon>
    </lineage>
</organism>
<evidence type="ECO:0000313" key="1">
    <source>
        <dbReference type="EMBL" id="KAK3747424.1"/>
    </source>
</evidence>